<evidence type="ECO:0000259" key="5">
    <source>
        <dbReference type="Pfam" id="PF00472"/>
    </source>
</evidence>
<accession>A0A1I8EEK2</accession>
<dbReference type="PANTHER" id="PTHR46203:SF1">
    <property type="entry name" value="MITOCHONDRIAL TRANSLATION RELEASE FACTOR IN RESCUE"/>
    <property type="match status" value="1"/>
</dbReference>
<organism evidence="6">
    <name type="scientific">Wuchereria bancrofti</name>
    <dbReference type="NCBI Taxonomy" id="6293"/>
    <lineage>
        <taxon>Eukaryota</taxon>
        <taxon>Metazoa</taxon>
        <taxon>Ecdysozoa</taxon>
        <taxon>Nematoda</taxon>
        <taxon>Chromadorea</taxon>
        <taxon>Rhabditida</taxon>
        <taxon>Spirurina</taxon>
        <taxon>Spiruromorpha</taxon>
        <taxon>Filarioidea</taxon>
        <taxon>Onchocercidae</taxon>
        <taxon>Wuchereria</taxon>
    </lineage>
</organism>
<dbReference type="GO" id="GO:0003747">
    <property type="term" value="F:translation release factor activity"/>
    <property type="evidence" value="ECO:0007669"/>
    <property type="project" value="InterPro"/>
</dbReference>
<dbReference type="AlphaFoldDB" id="A0A1I8EEK2"/>
<reference evidence="6" key="1">
    <citation type="submission" date="2016-11" db="UniProtKB">
        <authorList>
            <consortium name="WormBaseParasite"/>
        </authorList>
    </citation>
    <scope>IDENTIFICATION</scope>
    <source>
        <strain evidence="6">pt0022</strain>
    </source>
</reference>
<dbReference type="SUPFAM" id="SSF75620">
    <property type="entry name" value="Release factor"/>
    <property type="match status" value="1"/>
</dbReference>
<name>A0A1I8EEK2_WUCBA</name>
<dbReference type="PANTHER" id="PTHR46203">
    <property type="entry name" value="PROBABLE PEPTIDE CHAIN RELEASE FACTOR C12ORF65"/>
    <property type="match status" value="1"/>
</dbReference>
<keyword evidence="4" id="KW-0496">Mitochondrion</keyword>
<dbReference type="InterPro" id="IPR000352">
    <property type="entry name" value="Pep_chain_release_fac_I"/>
</dbReference>
<evidence type="ECO:0000256" key="2">
    <source>
        <dbReference type="ARBA" id="ARBA00010835"/>
    </source>
</evidence>
<evidence type="ECO:0000256" key="3">
    <source>
        <dbReference type="ARBA" id="ARBA00022946"/>
    </source>
</evidence>
<dbReference type="Pfam" id="PF00472">
    <property type="entry name" value="RF-1"/>
    <property type="match status" value="1"/>
</dbReference>
<dbReference type="InterPro" id="IPR052405">
    <property type="entry name" value="Mito_Transl_Release_Factor"/>
</dbReference>
<dbReference type="InterPro" id="IPR045853">
    <property type="entry name" value="Pep_chain_release_fac_I_sf"/>
</dbReference>
<evidence type="ECO:0000313" key="6">
    <source>
        <dbReference type="WBParaSite" id="maker-PairedContig_1746-snap-gene-0.7-mRNA-1"/>
    </source>
</evidence>
<dbReference type="GO" id="GO:0005739">
    <property type="term" value="C:mitochondrion"/>
    <property type="evidence" value="ECO:0007669"/>
    <property type="project" value="UniProtKB-SubCell"/>
</dbReference>
<evidence type="ECO:0000256" key="4">
    <source>
        <dbReference type="ARBA" id="ARBA00023128"/>
    </source>
</evidence>
<feature type="domain" description="Prokaryotic-type class I peptide chain release factors" evidence="5">
    <location>
        <begin position="76"/>
        <end position="158"/>
    </location>
</feature>
<dbReference type="Gene3D" id="3.30.160.20">
    <property type="match status" value="1"/>
</dbReference>
<sequence length="220" mass="25363">LLIIIKQDGLTVNSITNFRKLIYSYSYSFWSLLPSSKDAMFVRCSVRLRTNSVRFNSAKQRLKNYIFPVIRSEDCKVISGWGPGGQKVNMTKNAVTIKHVPTGVVVRVHQSRLLQENIEIALERLKHAVDRHLNGENSYDAQLERMERERGARNKRKRAVIREMKKIYAQERCNSNSDELNVNPIGAVCMQNHPAVQCKKIAVTLLELRTIFLMNSDRFI</sequence>
<keyword evidence="3" id="KW-0809">Transit peptide</keyword>
<comment type="similarity">
    <text evidence="2">Belongs to the prokaryotic/mitochondrial release factor family.</text>
</comment>
<protein>
    <submittedName>
        <fullName evidence="6">RF_PROK_I domain-containing protein</fullName>
    </submittedName>
</protein>
<evidence type="ECO:0000256" key="1">
    <source>
        <dbReference type="ARBA" id="ARBA00004173"/>
    </source>
</evidence>
<dbReference type="WBParaSite" id="maker-PairedContig_1746-snap-gene-0.7-mRNA-1">
    <property type="protein sequence ID" value="maker-PairedContig_1746-snap-gene-0.7-mRNA-1"/>
    <property type="gene ID" value="maker-PairedContig_1746-snap-gene-0.7"/>
</dbReference>
<proteinExistence type="inferred from homology"/>
<dbReference type="STRING" id="6293.A0A1I8EEK2"/>
<comment type="subcellular location">
    <subcellularLocation>
        <location evidence="1">Mitochondrion</location>
    </subcellularLocation>
</comment>